<dbReference type="AlphaFoldDB" id="O96638"/>
<evidence type="ECO:0000256" key="8">
    <source>
        <dbReference type="ARBA" id="ARBA00023288"/>
    </source>
</evidence>
<evidence type="ECO:0000256" key="10">
    <source>
        <dbReference type="SAM" id="MobiDB-lite"/>
    </source>
</evidence>
<dbReference type="InterPro" id="IPR027446">
    <property type="entry name" value="VSG_C_dom_sf"/>
</dbReference>
<feature type="coiled-coil region" evidence="9">
    <location>
        <begin position="105"/>
        <end position="163"/>
    </location>
</feature>
<feature type="compositionally biased region" description="Basic and acidic residues" evidence="10">
    <location>
        <begin position="439"/>
        <end position="455"/>
    </location>
</feature>
<dbReference type="GO" id="GO:0098552">
    <property type="term" value="C:side of membrane"/>
    <property type="evidence" value="ECO:0007669"/>
    <property type="project" value="UniProtKB-KW"/>
</dbReference>
<keyword evidence="9" id="KW-0175">Coiled coil</keyword>
<keyword evidence="6" id="KW-0472">Membrane</keyword>
<dbReference type="Pfam" id="PF13206">
    <property type="entry name" value="VSG_B"/>
    <property type="match status" value="1"/>
</dbReference>
<proteinExistence type="evidence at transcript level"/>
<dbReference type="InterPro" id="IPR025932">
    <property type="entry name" value="Trypano_VSG_B_N_dom"/>
</dbReference>
<comment type="subcellular location">
    <subcellularLocation>
        <location evidence="2">Cell membrane</location>
        <topology evidence="2">Lipid-anchor</topology>
        <topology evidence="2">GPI-anchor</topology>
    </subcellularLocation>
</comment>
<accession>O96638</accession>
<feature type="region of interest" description="Disordered" evidence="10">
    <location>
        <begin position="437"/>
        <end position="474"/>
    </location>
</feature>
<evidence type="ECO:0000256" key="5">
    <source>
        <dbReference type="ARBA" id="ARBA00022729"/>
    </source>
</evidence>
<evidence type="ECO:0000256" key="7">
    <source>
        <dbReference type="ARBA" id="ARBA00023180"/>
    </source>
</evidence>
<name>O96638_TRYBR</name>
<comment type="function">
    <text evidence="1">VSG forms a coat on the surface of the parasite. The trypanosome evades the immune response of the host by expressing a series of antigenically distinct VSGs from an estimated 1000 VSG genes.</text>
</comment>
<dbReference type="SUPFAM" id="SSF118251">
    <property type="entry name" value="Variant surface glycoprotein MITAT 1.2, VSG 221, C-terminal domain"/>
    <property type="match status" value="1"/>
</dbReference>
<evidence type="ECO:0000256" key="11">
    <source>
        <dbReference type="SAM" id="SignalP"/>
    </source>
</evidence>
<keyword evidence="4" id="KW-0336">GPI-anchor</keyword>
<feature type="domain" description="Trypanosome variant surface glycoprotein B-type N-terminal" evidence="12">
    <location>
        <begin position="25"/>
        <end position="372"/>
    </location>
</feature>
<evidence type="ECO:0000256" key="9">
    <source>
        <dbReference type="SAM" id="Coils"/>
    </source>
</evidence>
<evidence type="ECO:0000256" key="4">
    <source>
        <dbReference type="ARBA" id="ARBA00022622"/>
    </source>
</evidence>
<evidence type="ECO:0000256" key="6">
    <source>
        <dbReference type="ARBA" id="ARBA00023136"/>
    </source>
</evidence>
<keyword evidence="5 11" id="KW-0732">Signal</keyword>
<sequence>MEARMPLNTWLRMLPLLLLMPRLSVQQAAIYAAQNAPAFAAMCDLARYLYNPPPMPTKVIIKNADYKEILKRNMSLAPTDWKKIFYDEENPKQWRTKPAAKGADAADWQNMFQDWLDAIQALEEQPGNQKKINYYKELSTQQRLQARQQLKELAATAAALAQEQEPPEPASSIIDAPDYKEKLKKLFLGNADKTPNNVAATDIYSTTGIAGTSRDTVCTSGAAQNTPKTLATAMACICAPETAGEVEDICYNNQGSTNKWVNNGADNINVLKAIAQKCLADDSGEHPVRDPSDLIQSIVKLTTTTGGNTYIGAFKTNCNGQQASGRCMKWSGKKPHEITSDVNTPWLKDVAELGRTIRARTKNNQIKEHKLQILRNLARTAKSLESKSYYEPIEQLRHDAAAQPKSSGADTKTTENTEKECETIQKAEDCRNNANCKWESTDEKDGKHCKAKDGEGQTNTAGAGTDSKTNTTGSNSFVIKKAPLLLAVLLF</sequence>
<evidence type="ECO:0000256" key="2">
    <source>
        <dbReference type="ARBA" id="ARBA00004609"/>
    </source>
</evidence>
<keyword evidence="8" id="KW-0449">Lipoprotein</keyword>
<keyword evidence="3" id="KW-1003">Cell membrane</keyword>
<feature type="chain" id="PRO_5004160960" evidence="11">
    <location>
        <begin position="29"/>
        <end position="491"/>
    </location>
</feature>
<evidence type="ECO:0000256" key="1">
    <source>
        <dbReference type="ARBA" id="ARBA00002523"/>
    </source>
</evidence>
<evidence type="ECO:0000259" key="12">
    <source>
        <dbReference type="Pfam" id="PF13206"/>
    </source>
</evidence>
<organism evidence="13">
    <name type="scientific">Trypanosoma brucei rhodesiense</name>
    <dbReference type="NCBI Taxonomy" id="31286"/>
    <lineage>
        <taxon>Eukaryota</taxon>
        <taxon>Discoba</taxon>
        <taxon>Euglenozoa</taxon>
        <taxon>Kinetoplastea</taxon>
        <taxon>Metakinetoplastina</taxon>
        <taxon>Trypanosomatida</taxon>
        <taxon>Trypanosomatidae</taxon>
        <taxon>Trypanosoma</taxon>
    </lineage>
</organism>
<dbReference type="GO" id="GO:0005886">
    <property type="term" value="C:plasma membrane"/>
    <property type="evidence" value="ECO:0007669"/>
    <property type="project" value="UniProtKB-SubCell"/>
</dbReference>
<evidence type="ECO:0000313" key="13">
    <source>
        <dbReference type="EMBL" id="AAC72382.1"/>
    </source>
</evidence>
<feature type="region of interest" description="Disordered" evidence="10">
    <location>
        <begin position="398"/>
        <end position="418"/>
    </location>
</feature>
<keyword evidence="7" id="KW-0325">Glycoprotein</keyword>
<dbReference type="EMBL" id="AF097332">
    <property type="protein sequence ID" value="AAC72382.1"/>
    <property type="molecule type" value="mRNA"/>
</dbReference>
<protein>
    <submittedName>
        <fullName evidence="13">Variable surface glycoprotein</fullName>
    </submittedName>
</protein>
<reference evidence="13" key="1">
    <citation type="journal article" date="1999" name="Mol. Biochem. Parasitol.">
        <title>Expression and localization of serum resistance associated protein in Trypanosoma brucei rhodesiense.</title>
        <authorList>
            <person name="Milner J.D."/>
            <person name="Hajduk S.L."/>
        </authorList>
    </citation>
    <scope>NUCLEOTIDE SEQUENCE</scope>
</reference>
<feature type="signal peptide" evidence="11">
    <location>
        <begin position="1"/>
        <end position="28"/>
    </location>
</feature>
<feature type="compositionally biased region" description="Polar residues" evidence="10">
    <location>
        <begin position="456"/>
        <end position="474"/>
    </location>
</feature>
<evidence type="ECO:0000256" key="3">
    <source>
        <dbReference type="ARBA" id="ARBA00022475"/>
    </source>
</evidence>